<reference evidence="2 3" key="1">
    <citation type="submission" date="2018-09" db="EMBL/GenBank/DDBJ databases">
        <title>Genome sequencing of Nocardioides immobilis CCTCC AB 2017083 for comparison to Nocardioides silvaticus.</title>
        <authorList>
            <person name="Li C."/>
            <person name="Wang G."/>
        </authorList>
    </citation>
    <scope>NUCLEOTIDE SEQUENCE [LARGE SCALE GENOMIC DNA]</scope>
    <source>
        <strain evidence="2 3">CCTCC AB 2017083</strain>
    </source>
</reference>
<protein>
    <submittedName>
        <fullName evidence="2">Uncharacterized protein</fullName>
    </submittedName>
</protein>
<gene>
    <name evidence="2" type="ORF">D0Z08_09065</name>
</gene>
<comment type="caution">
    <text evidence="2">The sequence shown here is derived from an EMBL/GenBank/DDBJ whole genome shotgun (WGS) entry which is preliminary data.</text>
</comment>
<accession>A0A417Y3R5</accession>
<dbReference type="RefSeq" id="WP_118924844.1">
    <property type="nucleotide sequence ID" value="NZ_QXGH01000013.1"/>
</dbReference>
<keyword evidence="1" id="KW-0812">Transmembrane</keyword>
<evidence type="ECO:0000256" key="1">
    <source>
        <dbReference type="SAM" id="Phobius"/>
    </source>
</evidence>
<keyword evidence="3" id="KW-1185">Reference proteome</keyword>
<dbReference type="OrthoDB" id="5077119at2"/>
<keyword evidence="1" id="KW-1133">Transmembrane helix</keyword>
<dbReference type="Proteomes" id="UP000283644">
    <property type="component" value="Unassembled WGS sequence"/>
</dbReference>
<keyword evidence="1" id="KW-0472">Membrane</keyword>
<organism evidence="2 3">
    <name type="scientific">Nocardioides immobilis</name>
    <dbReference type="NCBI Taxonomy" id="2049295"/>
    <lineage>
        <taxon>Bacteria</taxon>
        <taxon>Bacillati</taxon>
        <taxon>Actinomycetota</taxon>
        <taxon>Actinomycetes</taxon>
        <taxon>Propionibacteriales</taxon>
        <taxon>Nocardioidaceae</taxon>
        <taxon>Nocardioides</taxon>
    </lineage>
</organism>
<proteinExistence type="predicted"/>
<evidence type="ECO:0000313" key="3">
    <source>
        <dbReference type="Proteomes" id="UP000283644"/>
    </source>
</evidence>
<dbReference type="EMBL" id="QXGH01000013">
    <property type="protein sequence ID" value="RHW27302.1"/>
    <property type="molecule type" value="Genomic_DNA"/>
</dbReference>
<sequence length="72" mass="8030">MTAFLSPLGILLPESFLHSHLYAALGAFVAVNTVMYVVLAIAKALPKIYPADWLPRRYQRAETRSIHPDGHL</sequence>
<evidence type="ECO:0000313" key="2">
    <source>
        <dbReference type="EMBL" id="RHW27302.1"/>
    </source>
</evidence>
<name>A0A417Y3R5_9ACTN</name>
<feature type="transmembrane region" description="Helical" evidence="1">
    <location>
        <begin position="20"/>
        <end position="42"/>
    </location>
</feature>
<dbReference type="AlphaFoldDB" id="A0A417Y3R5"/>